<reference evidence="2 3" key="1">
    <citation type="submission" date="2024-03" db="EMBL/GenBank/DDBJ databases">
        <title>Human intestinal bacterial collection.</title>
        <authorList>
            <person name="Pauvert C."/>
            <person name="Hitch T.C.A."/>
            <person name="Clavel T."/>
        </authorList>
    </citation>
    <scope>NUCLEOTIDE SEQUENCE [LARGE SCALE GENOMIC DNA]</scope>
    <source>
        <strain evidence="2 3">CLA-JM-H11</strain>
    </source>
</reference>
<keyword evidence="1" id="KW-0812">Transmembrane</keyword>
<dbReference type="RefSeq" id="WP_349216907.1">
    <property type="nucleotide sequence ID" value="NZ_JBBMFA010000109.1"/>
</dbReference>
<gene>
    <name evidence="2" type="ORF">WMO24_13620</name>
</gene>
<keyword evidence="1" id="KW-1133">Transmembrane helix</keyword>
<organism evidence="2 3">
    <name type="scientific">Ruthenibacterium intestinale</name>
    <dbReference type="NCBI Taxonomy" id="3133163"/>
    <lineage>
        <taxon>Bacteria</taxon>
        <taxon>Bacillati</taxon>
        <taxon>Bacillota</taxon>
        <taxon>Clostridia</taxon>
        <taxon>Eubacteriales</taxon>
        <taxon>Oscillospiraceae</taxon>
        <taxon>Ruthenibacterium</taxon>
    </lineage>
</organism>
<evidence type="ECO:0000313" key="3">
    <source>
        <dbReference type="Proteomes" id="UP001477672"/>
    </source>
</evidence>
<proteinExistence type="predicted"/>
<evidence type="ECO:0000313" key="2">
    <source>
        <dbReference type="EMBL" id="MEQ2521457.1"/>
    </source>
</evidence>
<evidence type="ECO:0000256" key="1">
    <source>
        <dbReference type="SAM" id="Phobius"/>
    </source>
</evidence>
<keyword evidence="1" id="KW-0472">Membrane</keyword>
<keyword evidence="3" id="KW-1185">Reference proteome</keyword>
<dbReference type="Proteomes" id="UP001477672">
    <property type="component" value="Unassembled WGS sequence"/>
</dbReference>
<feature type="transmembrane region" description="Helical" evidence="1">
    <location>
        <begin position="106"/>
        <end position="123"/>
    </location>
</feature>
<accession>A0ABV1GHX6</accession>
<protein>
    <recommendedName>
        <fullName evidence="4">TM2 domain-containing protein</fullName>
    </recommendedName>
</protein>
<feature type="transmembrane region" description="Helical" evidence="1">
    <location>
        <begin position="143"/>
        <end position="164"/>
    </location>
</feature>
<comment type="caution">
    <text evidence="2">The sequence shown here is derived from an EMBL/GenBank/DDBJ whole genome shotgun (WGS) entry which is preliminary data.</text>
</comment>
<feature type="transmembrane region" description="Helical" evidence="1">
    <location>
        <begin position="35"/>
        <end position="61"/>
    </location>
</feature>
<dbReference type="EMBL" id="JBBMFA010000109">
    <property type="protein sequence ID" value="MEQ2521457.1"/>
    <property type="molecule type" value="Genomic_DNA"/>
</dbReference>
<name>A0ABV1GHX6_9FIRM</name>
<evidence type="ECO:0008006" key="4">
    <source>
        <dbReference type="Google" id="ProtNLM"/>
    </source>
</evidence>
<sequence length="186" mass="21034">MNRKNGFWTFCFAFIPGGGQMYQGYMKRGLSLMSMFMFVIFLSAFLGMGLLSLMLPVIWAYSFFDTFNIHSQTPEQAAQNPDDYLIDVSGLMGENGRRLLSRRHKLIGWGLVVLGVYALYANFVRPALWNAVYAYDLTWLQWLLDSLSTLVVAVLLVVLGVYLLKGGPARQNPDEDYTAFKGGEEQ</sequence>